<evidence type="ECO:0000313" key="2">
    <source>
        <dbReference type="Proteomes" id="UP000186601"/>
    </source>
</evidence>
<accession>A0A2R6NTK3</accession>
<protein>
    <submittedName>
        <fullName evidence="1">Uncharacterized protein</fullName>
    </submittedName>
</protein>
<dbReference type="AlphaFoldDB" id="A0A2R6NTK3"/>
<gene>
    <name evidence="1" type="ORF">PHLCEN_2v8450</name>
</gene>
<proteinExistence type="predicted"/>
<name>A0A2R6NTK3_9APHY</name>
<keyword evidence="2" id="KW-1185">Reference proteome</keyword>
<comment type="caution">
    <text evidence="1">The sequence shown here is derived from an EMBL/GenBank/DDBJ whole genome shotgun (WGS) entry which is preliminary data.</text>
</comment>
<sequence length="150" mass="16761">MATYTLTVMTSTDDCPRLRQAGYRLFLAKQINGNYEVIWFGDPWLVNRFQWQSGLEVFESLTFEGGLQVDAKTTAHNIKFGEIVTLGQWDHGKPATGASDQSEALSGNVDLTPVEKMLVWFDFKSHIGTVLANEIPYSVEKPPAPQSHPD</sequence>
<reference evidence="1 2" key="1">
    <citation type="submission" date="2018-02" db="EMBL/GenBank/DDBJ databases">
        <title>Genome sequence of the basidiomycete white-rot fungus Phlebia centrifuga.</title>
        <authorList>
            <person name="Granchi Z."/>
            <person name="Peng M."/>
            <person name="de Vries R.P."/>
            <person name="Hilden K."/>
            <person name="Makela M.R."/>
            <person name="Grigoriev I."/>
            <person name="Riley R."/>
        </authorList>
    </citation>
    <scope>NUCLEOTIDE SEQUENCE [LARGE SCALE GENOMIC DNA]</scope>
    <source>
        <strain evidence="1 2">FBCC195</strain>
    </source>
</reference>
<dbReference type="EMBL" id="MLYV02000846">
    <property type="protein sequence ID" value="PSR76415.1"/>
    <property type="molecule type" value="Genomic_DNA"/>
</dbReference>
<evidence type="ECO:0000313" key="1">
    <source>
        <dbReference type="EMBL" id="PSR76415.1"/>
    </source>
</evidence>
<organism evidence="1 2">
    <name type="scientific">Hermanssonia centrifuga</name>
    <dbReference type="NCBI Taxonomy" id="98765"/>
    <lineage>
        <taxon>Eukaryota</taxon>
        <taxon>Fungi</taxon>
        <taxon>Dikarya</taxon>
        <taxon>Basidiomycota</taxon>
        <taxon>Agaricomycotina</taxon>
        <taxon>Agaricomycetes</taxon>
        <taxon>Polyporales</taxon>
        <taxon>Meruliaceae</taxon>
        <taxon>Hermanssonia</taxon>
    </lineage>
</organism>
<dbReference type="Proteomes" id="UP000186601">
    <property type="component" value="Unassembled WGS sequence"/>
</dbReference>
<dbReference type="OrthoDB" id="2987506at2759"/>